<dbReference type="EMBL" id="LVHI01000019">
    <property type="protein sequence ID" value="OAK53470.1"/>
    <property type="molecule type" value="Genomic_DNA"/>
</dbReference>
<dbReference type="AlphaFoldDB" id="A0A177YDQ5"/>
<dbReference type="InterPro" id="IPR049492">
    <property type="entry name" value="BD-FAE-like_dom"/>
</dbReference>
<sequence length="288" mass="30988">MENLDIEFAPGLLLDVVAPDGASNRPAIVWVHGGGWRMQDRKARPDFARHFVERGFVMVSIDYRLTPGTTFPGQLHDVRAAVRWLRNHADEFGVDPNRIGMWGSSAGGHLAALTGIHSSRLALDGEEPHGVSSAVQAVVDGYGPTTFESQSDDSPEAALLGGPLRENVELARAASPAWQVGTGVPPFLIAHGTADTLVPASHSIALHDALRTARHDSTLYLVQNFGHGFFNPGTVLELGPGVFLDQGRLEAEPDAPAEIRRDTTTHGHLSMDIIARFFEHHLGQGLSA</sequence>
<dbReference type="PANTHER" id="PTHR48081:SF13">
    <property type="entry name" value="ALPHA_BETA HYDROLASE"/>
    <property type="match status" value="1"/>
</dbReference>
<evidence type="ECO:0000256" key="1">
    <source>
        <dbReference type="ARBA" id="ARBA00022801"/>
    </source>
</evidence>
<evidence type="ECO:0000313" key="3">
    <source>
        <dbReference type="EMBL" id="OAK53470.1"/>
    </source>
</evidence>
<dbReference type="InterPro" id="IPR050300">
    <property type="entry name" value="GDXG_lipolytic_enzyme"/>
</dbReference>
<gene>
    <name evidence="3" type="ORF">A3K89_23175</name>
</gene>
<dbReference type="Proteomes" id="UP000077519">
    <property type="component" value="Unassembled WGS sequence"/>
</dbReference>
<evidence type="ECO:0000313" key="4">
    <source>
        <dbReference type="Proteomes" id="UP000077519"/>
    </source>
</evidence>
<keyword evidence="1" id="KW-0378">Hydrolase</keyword>
<dbReference type="PANTHER" id="PTHR48081">
    <property type="entry name" value="AB HYDROLASE SUPERFAMILY PROTEIN C4A8.06C"/>
    <property type="match status" value="1"/>
</dbReference>
<dbReference type="Gene3D" id="3.40.50.1820">
    <property type="entry name" value="alpha/beta hydrolase"/>
    <property type="match status" value="1"/>
</dbReference>
<accession>A0A177YDQ5</accession>
<dbReference type="GO" id="GO:0016787">
    <property type="term" value="F:hydrolase activity"/>
    <property type="evidence" value="ECO:0007669"/>
    <property type="project" value="UniProtKB-KW"/>
</dbReference>
<proteinExistence type="predicted"/>
<keyword evidence="4" id="KW-1185">Reference proteome</keyword>
<dbReference type="InterPro" id="IPR029058">
    <property type="entry name" value="AB_hydrolase_fold"/>
</dbReference>
<dbReference type="SUPFAM" id="SSF53474">
    <property type="entry name" value="alpha/beta-Hydrolases"/>
    <property type="match status" value="1"/>
</dbReference>
<comment type="caution">
    <text evidence="3">The sequence shown here is derived from an EMBL/GenBank/DDBJ whole genome shotgun (WGS) entry which is preliminary data.</text>
</comment>
<dbReference type="RefSeq" id="WP_068427245.1">
    <property type="nucleotide sequence ID" value="NZ_LVHI01000019.1"/>
</dbReference>
<evidence type="ECO:0000259" key="2">
    <source>
        <dbReference type="Pfam" id="PF20434"/>
    </source>
</evidence>
<reference evidence="3 4" key="1">
    <citation type="submission" date="2016-03" db="EMBL/GenBank/DDBJ databases">
        <title>Genome sequence of Rhodococcus kyotonensis KB10.</title>
        <authorList>
            <person name="Jeong H."/>
            <person name="Hong C.E."/>
            <person name="Jo S.H."/>
            <person name="Park J.M."/>
        </authorList>
    </citation>
    <scope>NUCLEOTIDE SEQUENCE [LARGE SCALE GENOMIC DNA]</scope>
    <source>
        <strain evidence="3 4">KB10</strain>
    </source>
</reference>
<dbReference type="Pfam" id="PF20434">
    <property type="entry name" value="BD-FAE"/>
    <property type="match status" value="1"/>
</dbReference>
<name>A0A177YDQ5_9NOCA</name>
<protein>
    <submittedName>
        <fullName evidence="3">Esterase</fullName>
    </submittedName>
</protein>
<organism evidence="3 4">
    <name type="scientific">Rhodococcoides kyotonense</name>
    <dbReference type="NCBI Taxonomy" id="398843"/>
    <lineage>
        <taxon>Bacteria</taxon>
        <taxon>Bacillati</taxon>
        <taxon>Actinomycetota</taxon>
        <taxon>Actinomycetes</taxon>
        <taxon>Mycobacteriales</taxon>
        <taxon>Nocardiaceae</taxon>
        <taxon>Rhodococcoides</taxon>
    </lineage>
</organism>
<feature type="domain" description="BD-FAE-like" evidence="2">
    <location>
        <begin position="14"/>
        <end position="210"/>
    </location>
</feature>